<dbReference type="Proteomes" id="UP000515498">
    <property type="component" value="Chromosome"/>
</dbReference>
<dbReference type="SUPFAM" id="SSF55469">
    <property type="entry name" value="FMN-dependent nitroreductase-like"/>
    <property type="match status" value="2"/>
</dbReference>
<dbReference type="EMBL" id="FMUB01000006">
    <property type="protein sequence ID" value="SCX21917.1"/>
    <property type="molecule type" value="Genomic_DNA"/>
</dbReference>
<dbReference type="NCBIfam" id="NF047509">
    <property type="entry name" value="Rv3131_FMN_oxido"/>
    <property type="match status" value="1"/>
</dbReference>
<dbReference type="STRING" id="1502745.SAMN02799620_03124"/>
<reference evidence="1 4" key="3">
    <citation type="submission" date="2020-07" db="EMBL/GenBank/DDBJ databases">
        <title>Draft genome sequence of four isobutane-metabolizing strains capable of cometabolically degrading diverse ether contaminants.</title>
        <authorList>
            <person name="Chen W."/>
            <person name="Faulkner N."/>
            <person name="Smith C."/>
            <person name="Hyman M."/>
        </authorList>
    </citation>
    <scope>NUCLEOTIDE SEQUENCE [LARGE SCALE GENOMIC DNA]</scope>
    <source>
        <strain evidence="1 4">2A</strain>
    </source>
</reference>
<dbReference type="InterPro" id="IPR050627">
    <property type="entry name" value="Nitroreductase/BluB"/>
</dbReference>
<dbReference type="Proteomes" id="UP000199707">
    <property type="component" value="Unassembled WGS sequence"/>
</dbReference>
<dbReference type="AlphaFoldDB" id="A0A1G4WFD6"/>
<dbReference type="RefSeq" id="WP_090358427.1">
    <property type="nucleotide sequence ID" value="NZ_CP059894.1"/>
</dbReference>
<evidence type="ECO:0000313" key="4">
    <source>
        <dbReference type="Proteomes" id="UP000515498"/>
    </source>
</evidence>
<dbReference type="Gene3D" id="3.40.109.10">
    <property type="entry name" value="NADH Oxidase"/>
    <property type="match status" value="2"/>
</dbReference>
<dbReference type="PANTHER" id="PTHR23026:SF123">
    <property type="entry name" value="NAD(P)H NITROREDUCTASE RV3131-RELATED"/>
    <property type="match status" value="1"/>
</dbReference>
<gene>
    <name evidence="1" type="ORF">HZU40_07135</name>
    <name evidence="2" type="ORF">SAMN02799620_03124</name>
</gene>
<evidence type="ECO:0000313" key="2">
    <source>
        <dbReference type="EMBL" id="SCX21917.1"/>
    </source>
</evidence>
<dbReference type="PANTHER" id="PTHR23026">
    <property type="entry name" value="NADPH NITROREDUCTASE"/>
    <property type="match status" value="1"/>
</dbReference>
<reference evidence="2" key="2">
    <citation type="submission" date="2016-10" db="EMBL/GenBank/DDBJ databases">
        <authorList>
            <person name="de Groot N.N."/>
        </authorList>
    </citation>
    <scope>NUCLEOTIDE SEQUENCE [LARGE SCALE GENOMIC DNA]</scope>
    <source>
        <strain evidence="2">UNC267MFSha1.1M11</strain>
    </source>
</reference>
<evidence type="ECO:0000313" key="1">
    <source>
        <dbReference type="EMBL" id="QNJ94055.1"/>
    </source>
</evidence>
<protein>
    <submittedName>
        <fullName evidence="1">NAD(P)H nitroreductase</fullName>
    </submittedName>
</protein>
<proteinExistence type="predicted"/>
<dbReference type="EMBL" id="CP059894">
    <property type="protein sequence ID" value="QNJ94055.1"/>
    <property type="molecule type" value="Genomic_DNA"/>
</dbReference>
<name>A0A1G4WFD6_9MYCO</name>
<dbReference type="KEGG" id="mflu:HZU40_07135"/>
<evidence type="ECO:0000313" key="3">
    <source>
        <dbReference type="Proteomes" id="UP000199707"/>
    </source>
</evidence>
<accession>A0A1G4WFD6</accession>
<reference evidence="3" key="1">
    <citation type="submission" date="2016-10" db="EMBL/GenBank/DDBJ databases">
        <authorList>
            <person name="Varghese N."/>
            <person name="Submissions S."/>
        </authorList>
    </citation>
    <scope>NUCLEOTIDE SEQUENCE [LARGE SCALE GENOMIC DNA]</scope>
    <source>
        <strain evidence="3">UNC267MFSha1.1M11</strain>
    </source>
</reference>
<sequence length="329" mass="36058">MPTTLLPVTVIEEAVRLACRAPSYHNSQPWRWVIQSGTVSLFVDPDHLVASDADGRQALLSCGVALDHFRVAMAAAGYASHVDRYPDPDDHHRIADIRLSRLAEVTGAQRRRADAILHRRTDRLPFAAPPDWNAFEPTVRAAVDSTANPLGCAVDVIDPADRETLAEASHLTDALRLYDSEYHHEITWWTSPYEVNDGIPHTSLVSAQEADRVDVGRTFPITHNRERRLDVGEDQARLLVISASDDTREGVLAAGEALSAVLLDATMAGMSSCTLSHLTEVPASRDIVAALVHRASPQVVVRLGIAPPLEEVPPPTPRRPLHDVLRVEI</sequence>
<dbReference type="GO" id="GO:0016491">
    <property type="term" value="F:oxidoreductase activity"/>
    <property type="evidence" value="ECO:0007669"/>
    <property type="project" value="InterPro"/>
</dbReference>
<dbReference type="InterPro" id="IPR000415">
    <property type="entry name" value="Nitroreductase-like"/>
</dbReference>
<organism evidence="2 3">
    <name type="scientific">Mycolicibacterium fluoranthenivorans</name>
    <dbReference type="NCBI Taxonomy" id="258505"/>
    <lineage>
        <taxon>Bacteria</taxon>
        <taxon>Bacillati</taxon>
        <taxon>Actinomycetota</taxon>
        <taxon>Actinomycetes</taxon>
        <taxon>Mycobacteriales</taxon>
        <taxon>Mycobacteriaceae</taxon>
        <taxon>Mycolicibacterium</taxon>
    </lineage>
</organism>